<keyword evidence="6" id="KW-1185">Reference proteome</keyword>
<evidence type="ECO:0000259" key="4">
    <source>
        <dbReference type="PROSITE" id="PS51000"/>
    </source>
</evidence>
<accession>A0A506U844</accession>
<dbReference type="InterPro" id="IPR050313">
    <property type="entry name" value="Carb_Metab_HTH_regulators"/>
</dbReference>
<dbReference type="InterPro" id="IPR014036">
    <property type="entry name" value="DeoR-like_C"/>
</dbReference>
<reference evidence="5 6" key="1">
    <citation type="submission" date="2019-06" db="EMBL/GenBank/DDBJ databases">
        <authorList>
            <person name="Li M."/>
        </authorList>
    </citation>
    <scope>NUCLEOTIDE SEQUENCE [LARGE SCALE GENOMIC DNA]</scope>
    <source>
        <strain evidence="5 6">BGMRC2036</strain>
    </source>
</reference>
<dbReference type="PRINTS" id="PR00037">
    <property type="entry name" value="HTHLACR"/>
</dbReference>
<dbReference type="SUPFAM" id="SSF46785">
    <property type="entry name" value="Winged helix' DNA-binding domain"/>
    <property type="match status" value="1"/>
</dbReference>
<dbReference type="GO" id="GO:0003677">
    <property type="term" value="F:DNA binding"/>
    <property type="evidence" value="ECO:0007669"/>
    <property type="project" value="UniProtKB-KW"/>
</dbReference>
<organism evidence="5 6">
    <name type="scientific">Martelella alba</name>
    <dbReference type="NCBI Taxonomy" id="2590451"/>
    <lineage>
        <taxon>Bacteria</taxon>
        <taxon>Pseudomonadati</taxon>
        <taxon>Pseudomonadota</taxon>
        <taxon>Alphaproteobacteria</taxon>
        <taxon>Hyphomicrobiales</taxon>
        <taxon>Aurantimonadaceae</taxon>
        <taxon>Martelella</taxon>
    </lineage>
</organism>
<comment type="caution">
    <text evidence="5">The sequence shown here is derived from an EMBL/GenBank/DDBJ whole genome shotgun (WGS) entry which is preliminary data.</text>
</comment>
<dbReference type="Pfam" id="PF08220">
    <property type="entry name" value="HTH_DeoR"/>
    <property type="match status" value="1"/>
</dbReference>
<dbReference type="EMBL" id="VHLG01000005">
    <property type="protein sequence ID" value="TPW30513.1"/>
    <property type="molecule type" value="Genomic_DNA"/>
</dbReference>
<evidence type="ECO:0000313" key="6">
    <source>
        <dbReference type="Proteomes" id="UP000318801"/>
    </source>
</evidence>
<dbReference type="OrthoDB" id="31600at2"/>
<dbReference type="InterPro" id="IPR036388">
    <property type="entry name" value="WH-like_DNA-bd_sf"/>
</dbReference>
<dbReference type="PANTHER" id="PTHR30363">
    <property type="entry name" value="HTH-TYPE TRANSCRIPTIONAL REGULATOR SRLR-RELATED"/>
    <property type="match status" value="1"/>
</dbReference>
<dbReference type="SUPFAM" id="SSF100950">
    <property type="entry name" value="NagB/RpiA/CoA transferase-like"/>
    <property type="match status" value="1"/>
</dbReference>
<dbReference type="PROSITE" id="PS00894">
    <property type="entry name" value="HTH_DEOR_1"/>
    <property type="match status" value="1"/>
</dbReference>
<sequence>MASGPISAQTNTEKTKVLAHVRHARILEVLAQVGALSVSDVALQLGVSEMTIRRDLAELEKEGKLARTHGGAVRSDNAGEPAIAPQPFLGEPAFQMRTAKNALAKQAIAAEAARLASAHRTIALDVGSTALTLARMLTDRQHAKIFTSSVRNAFFLGDGLGEVYLPGGRMRGDEMSITGPAAVAEFSELWFDIAFIGISGLTADGIYDYSFDDAEMKRVYLARSTRKVVLCDASKFNCMSLVHVSELASFDTLITDLRPSGALSQALDKAGIEVIVANAGKRAAS</sequence>
<dbReference type="InterPro" id="IPR036390">
    <property type="entry name" value="WH_DNA-bd_sf"/>
</dbReference>
<dbReference type="InterPro" id="IPR037171">
    <property type="entry name" value="NagB/RpiA_transferase-like"/>
</dbReference>
<keyword evidence="3" id="KW-0804">Transcription</keyword>
<dbReference type="SMART" id="SM01134">
    <property type="entry name" value="DeoRC"/>
    <property type="match status" value="1"/>
</dbReference>
<dbReference type="PROSITE" id="PS51000">
    <property type="entry name" value="HTH_DEOR_2"/>
    <property type="match status" value="1"/>
</dbReference>
<keyword evidence="2" id="KW-0238">DNA-binding</keyword>
<dbReference type="Gene3D" id="1.10.10.10">
    <property type="entry name" value="Winged helix-like DNA-binding domain superfamily/Winged helix DNA-binding domain"/>
    <property type="match status" value="1"/>
</dbReference>
<dbReference type="SMART" id="SM00420">
    <property type="entry name" value="HTH_DEOR"/>
    <property type="match status" value="1"/>
</dbReference>
<proteinExistence type="predicted"/>
<protein>
    <submittedName>
        <fullName evidence="5">DeoR/GlpR transcriptional regulator</fullName>
    </submittedName>
</protein>
<dbReference type="PANTHER" id="PTHR30363:SF44">
    <property type="entry name" value="AGA OPERON TRANSCRIPTIONAL REPRESSOR-RELATED"/>
    <property type="match status" value="1"/>
</dbReference>
<dbReference type="InterPro" id="IPR018356">
    <property type="entry name" value="Tscrpt_reg_HTH_DeoR_CS"/>
</dbReference>
<evidence type="ECO:0000256" key="1">
    <source>
        <dbReference type="ARBA" id="ARBA00023015"/>
    </source>
</evidence>
<evidence type="ECO:0000313" key="5">
    <source>
        <dbReference type="EMBL" id="TPW30513.1"/>
    </source>
</evidence>
<dbReference type="InterPro" id="IPR001034">
    <property type="entry name" value="DeoR_HTH"/>
</dbReference>
<keyword evidence="1" id="KW-0805">Transcription regulation</keyword>
<dbReference type="Proteomes" id="UP000318801">
    <property type="component" value="Unassembled WGS sequence"/>
</dbReference>
<dbReference type="RefSeq" id="WP_141149083.1">
    <property type="nucleotide sequence ID" value="NZ_VHLG01000005.1"/>
</dbReference>
<name>A0A506U844_9HYPH</name>
<evidence type="ECO:0000256" key="3">
    <source>
        <dbReference type="ARBA" id="ARBA00023163"/>
    </source>
</evidence>
<gene>
    <name evidence="5" type="ORF">FJU08_11095</name>
</gene>
<dbReference type="Pfam" id="PF00455">
    <property type="entry name" value="DeoRC"/>
    <property type="match status" value="1"/>
</dbReference>
<evidence type="ECO:0000256" key="2">
    <source>
        <dbReference type="ARBA" id="ARBA00023125"/>
    </source>
</evidence>
<dbReference type="GO" id="GO:0003700">
    <property type="term" value="F:DNA-binding transcription factor activity"/>
    <property type="evidence" value="ECO:0007669"/>
    <property type="project" value="InterPro"/>
</dbReference>
<dbReference type="AlphaFoldDB" id="A0A506U844"/>
<feature type="domain" description="HTH deoR-type" evidence="4">
    <location>
        <begin position="19"/>
        <end position="74"/>
    </location>
</feature>